<dbReference type="InterPro" id="IPR036864">
    <property type="entry name" value="Zn2-C6_fun-type_DNA-bd_sf"/>
</dbReference>
<comment type="caution">
    <text evidence="9">The sequence shown here is derived from an EMBL/GenBank/DDBJ whole genome shotgun (WGS) entry which is preliminary data.</text>
</comment>
<dbReference type="Proteomes" id="UP000758603">
    <property type="component" value="Unassembled WGS sequence"/>
</dbReference>
<dbReference type="GO" id="GO:0000981">
    <property type="term" value="F:DNA-binding transcription factor activity, RNA polymerase II-specific"/>
    <property type="evidence" value="ECO:0007669"/>
    <property type="project" value="InterPro"/>
</dbReference>
<dbReference type="SMART" id="SM00066">
    <property type="entry name" value="GAL4"/>
    <property type="match status" value="1"/>
</dbReference>
<dbReference type="PROSITE" id="PS50048">
    <property type="entry name" value="ZN2_CY6_FUNGAL_2"/>
    <property type="match status" value="1"/>
</dbReference>
<reference evidence="9" key="1">
    <citation type="journal article" date="2021" name="Nat. Commun.">
        <title>Genetic determinants of endophytism in the Arabidopsis root mycobiome.</title>
        <authorList>
            <person name="Mesny F."/>
            <person name="Miyauchi S."/>
            <person name="Thiergart T."/>
            <person name="Pickel B."/>
            <person name="Atanasova L."/>
            <person name="Karlsson M."/>
            <person name="Huettel B."/>
            <person name="Barry K.W."/>
            <person name="Haridas S."/>
            <person name="Chen C."/>
            <person name="Bauer D."/>
            <person name="Andreopoulos W."/>
            <person name="Pangilinan J."/>
            <person name="LaButti K."/>
            <person name="Riley R."/>
            <person name="Lipzen A."/>
            <person name="Clum A."/>
            <person name="Drula E."/>
            <person name="Henrissat B."/>
            <person name="Kohler A."/>
            <person name="Grigoriev I.V."/>
            <person name="Martin F.M."/>
            <person name="Hacquard S."/>
        </authorList>
    </citation>
    <scope>NUCLEOTIDE SEQUENCE</scope>
    <source>
        <strain evidence="9">MPI-SDFR-AT-0073</strain>
    </source>
</reference>
<dbReference type="GO" id="GO:0003677">
    <property type="term" value="F:DNA binding"/>
    <property type="evidence" value="ECO:0007669"/>
    <property type="project" value="UniProtKB-KW"/>
</dbReference>
<keyword evidence="10" id="KW-1185">Reference proteome</keyword>
<dbReference type="EMBL" id="JAGPXC010000003">
    <property type="protein sequence ID" value="KAH6655204.1"/>
    <property type="molecule type" value="Genomic_DNA"/>
</dbReference>
<evidence type="ECO:0000256" key="4">
    <source>
        <dbReference type="ARBA" id="ARBA00023125"/>
    </source>
</evidence>
<dbReference type="RefSeq" id="XP_045959469.1">
    <property type="nucleotide sequence ID" value="XM_046102423.1"/>
</dbReference>
<evidence type="ECO:0000256" key="1">
    <source>
        <dbReference type="ARBA" id="ARBA00022723"/>
    </source>
</evidence>
<sequence length="613" mass="69395">MTSCQKSQRSVAASKSAFSPLSFIRSLSTRSDQSDGIIQDPQVDSRGRSFKTTGKRASRPKVRTGCTSCKRRHVKCDERKPACSRCENLGFPCEGYVPSKSAKQISHADGLLLPKPRLAPLAPVDGAPLQQTSSRAPLLVSPRNGFDFGEDGNWYFSLYRSKVARDLSPCHGDNFWSRLPLRDSLTRKSIRYSILSIGAYARALMELSVERSSLHAANDPWWPISVSNKHREAALSYHARALRCLQQEIHEIGVENRGTMVATLLFIVLENMMGNYHSSRNLVRSGIRILNNMGRAQSRKFKWKTHCDSFGPPEEIDEMAHIFSRHSISSVLLPFPRGKPASHALFEDNYHNPASHTSDTIYVYFETQASIPRTLEHARVIWEIICTSIGKFYAKAIWRNLNPDYRYDDELLSEQTFLMARLHDFGFGLAMLMAAGTNASALRRLAFVDTYHLLAKVLVPCCLDRTEMSYDGYATQFKDILAKARNLMSRSPLPNGTSFTNEVGWLPLITFVALKCRIHAVRLGALELLRESRWREGPWDGMSLAHAVSNLIQLEGQHDWNDSPSDLLPSSGMRYVWTNMFWDFENRRMTMEYTKAWADEPGELEKVTRTVSG</sequence>
<dbReference type="OrthoDB" id="1919336at2759"/>
<dbReference type="InterPro" id="IPR021858">
    <property type="entry name" value="Fun_TF"/>
</dbReference>
<proteinExistence type="predicted"/>
<evidence type="ECO:0000256" key="3">
    <source>
        <dbReference type="ARBA" id="ARBA00023015"/>
    </source>
</evidence>
<dbReference type="GeneID" id="70131315"/>
<dbReference type="GO" id="GO:0008270">
    <property type="term" value="F:zinc ion binding"/>
    <property type="evidence" value="ECO:0007669"/>
    <property type="project" value="InterPro"/>
</dbReference>
<dbReference type="Pfam" id="PF11951">
    <property type="entry name" value="Fungal_trans_2"/>
    <property type="match status" value="1"/>
</dbReference>
<keyword evidence="6" id="KW-0539">Nucleus</keyword>
<keyword evidence="5" id="KW-0804">Transcription</keyword>
<keyword evidence="1" id="KW-0479">Metal-binding</keyword>
<protein>
    <recommendedName>
        <fullName evidence="8">Zn(2)-C6 fungal-type domain-containing protein</fullName>
    </recommendedName>
</protein>
<name>A0A9P8UNK9_9PEZI</name>
<evidence type="ECO:0000256" key="5">
    <source>
        <dbReference type="ARBA" id="ARBA00023163"/>
    </source>
</evidence>
<dbReference type="InterPro" id="IPR052360">
    <property type="entry name" value="Transcr_Regulatory_Proteins"/>
</dbReference>
<organism evidence="9 10">
    <name type="scientific">Truncatella angustata</name>
    <dbReference type="NCBI Taxonomy" id="152316"/>
    <lineage>
        <taxon>Eukaryota</taxon>
        <taxon>Fungi</taxon>
        <taxon>Dikarya</taxon>
        <taxon>Ascomycota</taxon>
        <taxon>Pezizomycotina</taxon>
        <taxon>Sordariomycetes</taxon>
        <taxon>Xylariomycetidae</taxon>
        <taxon>Amphisphaeriales</taxon>
        <taxon>Sporocadaceae</taxon>
        <taxon>Truncatella</taxon>
    </lineage>
</organism>
<dbReference type="AlphaFoldDB" id="A0A9P8UNK9"/>
<dbReference type="PANTHER" id="PTHR36206:SF4">
    <property type="entry name" value="HYPOTHETICAL CONSERVED PROTEIN (EUROFUNG)-RELATED"/>
    <property type="match status" value="1"/>
</dbReference>
<accession>A0A9P8UNK9</accession>
<dbReference type="Gene3D" id="4.10.240.10">
    <property type="entry name" value="Zn(2)-C6 fungal-type DNA-binding domain"/>
    <property type="match status" value="1"/>
</dbReference>
<feature type="domain" description="Zn(2)-C6 fungal-type" evidence="8">
    <location>
        <begin position="65"/>
        <end position="93"/>
    </location>
</feature>
<evidence type="ECO:0000256" key="6">
    <source>
        <dbReference type="ARBA" id="ARBA00023242"/>
    </source>
</evidence>
<evidence type="ECO:0000256" key="7">
    <source>
        <dbReference type="SAM" id="MobiDB-lite"/>
    </source>
</evidence>
<dbReference type="Pfam" id="PF00172">
    <property type="entry name" value="Zn_clus"/>
    <property type="match status" value="1"/>
</dbReference>
<dbReference type="CDD" id="cd00067">
    <property type="entry name" value="GAL4"/>
    <property type="match status" value="1"/>
</dbReference>
<evidence type="ECO:0000313" key="9">
    <source>
        <dbReference type="EMBL" id="KAH6655204.1"/>
    </source>
</evidence>
<evidence type="ECO:0000259" key="8">
    <source>
        <dbReference type="PROSITE" id="PS50048"/>
    </source>
</evidence>
<keyword evidence="4" id="KW-0238">DNA-binding</keyword>
<dbReference type="PROSITE" id="PS00463">
    <property type="entry name" value="ZN2_CY6_FUNGAL_1"/>
    <property type="match status" value="1"/>
</dbReference>
<keyword evidence="3" id="KW-0805">Transcription regulation</keyword>
<dbReference type="PRINTS" id="PR00755">
    <property type="entry name" value="AFLATOXINBRP"/>
</dbReference>
<evidence type="ECO:0000313" key="10">
    <source>
        <dbReference type="Proteomes" id="UP000758603"/>
    </source>
</evidence>
<dbReference type="InterPro" id="IPR001138">
    <property type="entry name" value="Zn2Cys6_DnaBD"/>
</dbReference>
<feature type="region of interest" description="Disordered" evidence="7">
    <location>
        <begin position="28"/>
        <end position="61"/>
    </location>
</feature>
<dbReference type="PANTHER" id="PTHR36206">
    <property type="entry name" value="ASPERCRYPTIN BIOSYNTHESIS CLUSTER-SPECIFIC TRANSCRIPTION REGULATOR ATNN-RELATED"/>
    <property type="match status" value="1"/>
</dbReference>
<gene>
    <name evidence="9" type="ORF">BKA67DRAFT_559803</name>
</gene>
<evidence type="ECO:0000256" key="2">
    <source>
        <dbReference type="ARBA" id="ARBA00022833"/>
    </source>
</evidence>
<keyword evidence="2" id="KW-0862">Zinc</keyword>
<dbReference type="SUPFAM" id="SSF57701">
    <property type="entry name" value="Zn2/Cys6 DNA-binding domain"/>
    <property type="match status" value="1"/>
</dbReference>